<evidence type="ECO:0000313" key="4">
    <source>
        <dbReference type="Proteomes" id="UP000318661"/>
    </source>
</evidence>
<comment type="caution">
    <text evidence="3">The sequence shown here is derived from an EMBL/GenBank/DDBJ whole genome shotgun (WGS) entry which is preliminary data.</text>
</comment>
<dbReference type="Pfam" id="PF12836">
    <property type="entry name" value="HHH_3"/>
    <property type="match status" value="1"/>
</dbReference>
<keyword evidence="1" id="KW-0812">Transmembrane</keyword>
<dbReference type="Gene3D" id="1.10.150.320">
    <property type="entry name" value="Photosystem II 12 kDa extrinsic protein"/>
    <property type="match status" value="1"/>
</dbReference>
<dbReference type="GO" id="GO:0003677">
    <property type="term" value="F:DNA binding"/>
    <property type="evidence" value="ECO:0007669"/>
    <property type="project" value="UniProtKB-KW"/>
</dbReference>
<dbReference type="InterPro" id="IPR051675">
    <property type="entry name" value="Endo/Exo/Phosphatase_dom_1"/>
</dbReference>
<reference evidence="3 4" key="1">
    <citation type="journal article" date="2019" name="Nat. Microbiol.">
        <title>Mediterranean grassland soil C-N compound turnover is dependent on rainfall and depth, and is mediated by genomically divergent microorganisms.</title>
        <authorList>
            <person name="Diamond S."/>
            <person name="Andeer P.F."/>
            <person name="Li Z."/>
            <person name="Crits-Christoph A."/>
            <person name="Burstein D."/>
            <person name="Anantharaman K."/>
            <person name="Lane K.R."/>
            <person name="Thomas B.C."/>
            <person name="Pan C."/>
            <person name="Northen T.R."/>
            <person name="Banfield J.F."/>
        </authorList>
    </citation>
    <scope>NUCLEOTIDE SEQUENCE [LARGE SCALE GENOMIC DNA]</scope>
    <source>
        <strain evidence="3">NP_2</strain>
    </source>
</reference>
<feature type="domain" description="Helix-hairpin-helix DNA-binding motif class 1" evidence="2">
    <location>
        <begin position="163"/>
        <end position="182"/>
    </location>
</feature>
<dbReference type="Proteomes" id="UP000318661">
    <property type="component" value="Unassembled WGS sequence"/>
</dbReference>
<dbReference type="EMBL" id="VBAJ01000270">
    <property type="protein sequence ID" value="TMJ04144.1"/>
    <property type="molecule type" value="Genomic_DNA"/>
</dbReference>
<dbReference type="Gene3D" id="3.10.560.10">
    <property type="entry name" value="Outer membrane lipoprotein wza domain like"/>
    <property type="match status" value="1"/>
</dbReference>
<feature type="transmembrane region" description="Helical" evidence="1">
    <location>
        <begin position="16"/>
        <end position="35"/>
    </location>
</feature>
<name>A0A537L7Z1_9BACT</name>
<dbReference type="SUPFAM" id="SSF47781">
    <property type="entry name" value="RuvA domain 2-like"/>
    <property type="match status" value="1"/>
</dbReference>
<dbReference type="GO" id="GO:0015628">
    <property type="term" value="P:protein secretion by the type II secretion system"/>
    <property type="evidence" value="ECO:0007669"/>
    <property type="project" value="TreeGrafter"/>
</dbReference>
<dbReference type="InterPro" id="IPR010994">
    <property type="entry name" value="RuvA_2-like"/>
</dbReference>
<organism evidence="3 4">
    <name type="scientific">Candidatus Segetimicrobium genomatis</name>
    <dbReference type="NCBI Taxonomy" id="2569760"/>
    <lineage>
        <taxon>Bacteria</taxon>
        <taxon>Bacillati</taxon>
        <taxon>Candidatus Sysuimicrobiota</taxon>
        <taxon>Candidatus Sysuimicrobiia</taxon>
        <taxon>Candidatus Sysuimicrobiales</taxon>
        <taxon>Candidatus Segetimicrobiaceae</taxon>
        <taxon>Candidatus Segetimicrobium</taxon>
    </lineage>
</organism>
<evidence type="ECO:0000313" key="3">
    <source>
        <dbReference type="EMBL" id="TMJ04144.1"/>
    </source>
</evidence>
<accession>A0A537L7Z1</accession>
<dbReference type="PANTHER" id="PTHR21180">
    <property type="entry name" value="ENDONUCLEASE/EXONUCLEASE/PHOSPHATASE FAMILY DOMAIN-CONTAINING PROTEIN 1"/>
    <property type="match status" value="1"/>
</dbReference>
<dbReference type="SMART" id="SM00278">
    <property type="entry name" value="HhH1"/>
    <property type="match status" value="2"/>
</dbReference>
<feature type="domain" description="Helix-hairpin-helix DNA-binding motif class 1" evidence="2">
    <location>
        <begin position="133"/>
        <end position="152"/>
    </location>
</feature>
<dbReference type="AlphaFoldDB" id="A0A537L7Z1"/>
<protein>
    <submittedName>
        <fullName evidence="3">ComEA family DNA-binding protein</fullName>
    </submittedName>
</protein>
<evidence type="ECO:0000256" key="1">
    <source>
        <dbReference type="SAM" id="Phobius"/>
    </source>
</evidence>
<dbReference type="NCBIfam" id="TIGR00426">
    <property type="entry name" value="competence protein ComEA helix-hairpin-helix repeat region"/>
    <property type="match status" value="1"/>
</dbReference>
<keyword evidence="1" id="KW-0472">Membrane</keyword>
<evidence type="ECO:0000259" key="2">
    <source>
        <dbReference type="SMART" id="SM00278"/>
    </source>
</evidence>
<keyword evidence="3" id="KW-0238">DNA-binding</keyword>
<dbReference type="Pfam" id="PF10531">
    <property type="entry name" value="SLBB"/>
    <property type="match status" value="1"/>
</dbReference>
<gene>
    <name evidence="3" type="ORF">E6G99_10670</name>
</gene>
<dbReference type="InterPro" id="IPR003583">
    <property type="entry name" value="Hlx-hairpin-Hlx_DNA-bd_motif"/>
</dbReference>
<dbReference type="PANTHER" id="PTHR21180:SF32">
    <property type="entry name" value="ENDONUCLEASE_EXONUCLEASE_PHOSPHATASE FAMILY DOMAIN-CONTAINING PROTEIN 1"/>
    <property type="match status" value="1"/>
</dbReference>
<proteinExistence type="predicted"/>
<keyword evidence="1" id="KW-1133">Transmembrane helix</keyword>
<sequence>MRGRGAGVRWNRQEQLVVALAIAAAVVAGGLLLVLRRPSPPVRFVEPPLPTELVVQVDGEVARPGLYRVTHGSRVEDAIQGAGGATAQADLSAVNRARVLRDGDRVTVPALLPASPTGGSPRRVLDINTATAADLEALPGIGPVLAGRIIAYRTRHGPFQRLEELLQVEGIGPRLLQQLRSALIVP</sequence>
<dbReference type="InterPro" id="IPR004509">
    <property type="entry name" value="Competence_ComEA_HhH"/>
</dbReference>
<dbReference type="InterPro" id="IPR019554">
    <property type="entry name" value="Soluble_ligand-bd"/>
</dbReference>
<dbReference type="GO" id="GO:0015627">
    <property type="term" value="C:type II protein secretion system complex"/>
    <property type="evidence" value="ECO:0007669"/>
    <property type="project" value="TreeGrafter"/>
</dbReference>
<dbReference type="GO" id="GO:0006281">
    <property type="term" value="P:DNA repair"/>
    <property type="evidence" value="ECO:0007669"/>
    <property type="project" value="InterPro"/>
</dbReference>